<comment type="subunit">
    <text evidence="5">Homodimer. The dihydroxyacetone kinase complex is composed of a homodimer of DhaM, a homodimer of DhaK and the subunit DhaL.</text>
</comment>
<comment type="function">
    <text evidence="2">Component of the dihydroxyacetone kinase complex, which is responsible for the phosphoenolpyruvate (PEP)-dependent phosphorylation of dihydroxyacetone. DhaM serves as the phosphoryl donor. Is phosphorylated by phosphoenolpyruvate in an EI- and HPr-dependent reaction, and a phosphorelay system on histidine residues finally leads to phosphoryl transfer to DhaL and dihydroxyacetone.</text>
</comment>
<evidence type="ECO:0000256" key="1">
    <source>
        <dbReference type="ARBA" id="ARBA00001113"/>
    </source>
</evidence>
<dbReference type="Pfam" id="PF03610">
    <property type="entry name" value="EIIA-man"/>
    <property type="match status" value="1"/>
</dbReference>
<dbReference type="EMBL" id="LRPM01000046">
    <property type="protein sequence ID" value="KWZ77654.1"/>
    <property type="molecule type" value="Genomic_DNA"/>
</dbReference>
<comment type="catalytic activity">
    <reaction evidence="1">
        <text>dihydroxyacetone + phosphoenolpyruvate = dihydroxyacetone phosphate + pyruvate</text>
        <dbReference type="Rhea" id="RHEA:18381"/>
        <dbReference type="ChEBI" id="CHEBI:15361"/>
        <dbReference type="ChEBI" id="CHEBI:16016"/>
        <dbReference type="ChEBI" id="CHEBI:57642"/>
        <dbReference type="ChEBI" id="CHEBI:58702"/>
        <dbReference type="EC" id="2.7.1.121"/>
    </reaction>
</comment>
<dbReference type="GO" id="GO:0047324">
    <property type="term" value="F:phosphoenolpyruvate-glycerone phosphotransferase activity"/>
    <property type="evidence" value="ECO:0007669"/>
    <property type="project" value="UniProtKB-EC"/>
</dbReference>
<gene>
    <name evidence="7" type="ORF">HMPREF3200_01125</name>
</gene>
<dbReference type="STRING" id="33036.HMPREF3200_01125"/>
<evidence type="ECO:0000259" key="6">
    <source>
        <dbReference type="PROSITE" id="PS51096"/>
    </source>
</evidence>
<dbReference type="Gene3D" id="3.40.50.510">
    <property type="entry name" value="Phosphotransferase system, mannose-type IIA component"/>
    <property type="match status" value="1"/>
</dbReference>
<dbReference type="OrthoDB" id="7065393at2"/>
<dbReference type="EC" id="2.7.1.121" evidence="3"/>
<dbReference type="GO" id="GO:0019563">
    <property type="term" value="P:glycerol catabolic process"/>
    <property type="evidence" value="ECO:0007669"/>
    <property type="project" value="InterPro"/>
</dbReference>
<keyword evidence="7" id="KW-0418">Kinase</keyword>
<dbReference type="PROSITE" id="PS51096">
    <property type="entry name" value="PTS_EIIA_TYPE_4"/>
    <property type="match status" value="1"/>
</dbReference>
<keyword evidence="4" id="KW-0808">Transferase</keyword>
<dbReference type="AlphaFoldDB" id="A0A133KDW9"/>
<evidence type="ECO:0000313" key="7">
    <source>
        <dbReference type="EMBL" id="KWZ77654.1"/>
    </source>
</evidence>
<dbReference type="InterPro" id="IPR036662">
    <property type="entry name" value="PTS_EIIA_man-typ_sf"/>
</dbReference>
<dbReference type="SUPFAM" id="SSF53062">
    <property type="entry name" value="PTS system fructose IIA component-like"/>
    <property type="match status" value="1"/>
</dbReference>
<protein>
    <recommendedName>
        <fullName evidence="3">phosphoenolpyruvate--glycerone phosphotransferase</fullName>
        <ecNumber evidence="3">2.7.1.121</ecNumber>
    </recommendedName>
</protein>
<dbReference type="InterPro" id="IPR039643">
    <property type="entry name" value="DhaM"/>
</dbReference>
<dbReference type="GO" id="GO:0016020">
    <property type="term" value="C:membrane"/>
    <property type="evidence" value="ECO:0007669"/>
    <property type="project" value="InterPro"/>
</dbReference>
<evidence type="ECO:0000256" key="5">
    <source>
        <dbReference type="ARBA" id="ARBA00046577"/>
    </source>
</evidence>
<dbReference type="PANTHER" id="PTHR38594:SF1">
    <property type="entry name" value="PEP-DEPENDENT DIHYDROXYACETONE KINASE, PHOSPHORYL DONOR SUBUNIT DHAM"/>
    <property type="match status" value="1"/>
</dbReference>
<dbReference type="InterPro" id="IPR004701">
    <property type="entry name" value="PTS_EIIA_man-typ"/>
</dbReference>
<dbReference type="NCBIfam" id="TIGR02364">
    <property type="entry name" value="dha_pts"/>
    <property type="match status" value="1"/>
</dbReference>
<dbReference type="InterPro" id="IPR012844">
    <property type="entry name" value="DhaM_N"/>
</dbReference>
<proteinExistence type="predicted"/>
<dbReference type="PATRIC" id="fig|33036.3.peg.1114"/>
<feature type="domain" description="PTS EIIA type-4" evidence="6">
    <location>
        <begin position="1"/>
        <end position="128"/>
    </location>
</feature>
<sequence>MINVLITSHSKDLAKGLTDIIKQMRSDICIEYSAGTEDGELGSNFEEIFEKMNRLAKDGLVIFFDMGSSMMNVETAYSMLDEDLQKNIIIAGSPLVESSLEISIAIDENTSLKDIEDMISSYKFNKLD</sequence>
<dbReference type="RefSeq" id="WP_004835823.1">
    <property type="nucleotide sequence ID" value="NZ_CAMPUE010000001.1"/>
</dbReference>
<name>A0A133KDW9_9FIRM</name>
<evidence type="ECO:0000256" key="4">
    <source>
        <dbReference type="ARBA" id="ARBA00022679"/>
    </source>
</evidence>
<keyword evidence="8" id="KW-1185">Reference proteome</keyword>
<reference evidence="8" key="1">
    <citation type="submission" date="2016-01" db="EMBL/GenBank/DDBJ databases">
        <authorList>
            <person name="Mitreva M."/>
            <person name="Pepin K.H."/>
            <person name="Mihindukulasuriya K.A."/>
            <person name="Fulton R."/>
            <person name="Fronick C."/>
            <person name="O'Laughlin M."/>
            <person name="Miner T."/>
            <person name="Herter B."/>
            <person name="Rosa B.A."/>
            <person name="Cordes M."/>
            <person name="Tomlinson C."/>
            <person name="Wollam A."/>
            <person name="Palsikar V.B."/>
            <person name="Mardis E.R."/>
            <person name="Wilson R.K."/>
        </authorList>
    </citation>
    <scope>NUCLEOTIDE SEQUENCE [LARGE SCALE GENOMIC DNA]</scope>
    <source>
        <strain evidence="8">MJR8151</strain>
    </source>
</reference>
<evidence type="ECO:0000256" key="3">
    <source>
        <dbReference type="ARBA" id="ARBA00012095"/>
    </source>
</evidence>
<dbReference type="PANTHER" id="PTHR38594">
    <property type="entry name" value="PEP-DEPENDENT DIHYDROXYACETONE KINASE, PHOSPHORYL DONOR SUBUNIT DHAM"/>
    <property type="match status" value="1"/>
</dbReference>
<organism evidence="7 8">
    <name type="scientific">Anaerococcus tetradius</name>
    <dbReference type="NCBI Taxonomy" id="33036"/>
    <lineage>
        <taxon>Bacteria</taxon>
        <taxon>Bacillati</taxon>
        <taxon>Bacillota</taxon>
        <taxon>Tissierellia</taxon>
        <taxon>Tissierellales</taxon>
        <taxon>Peptoniphilaceae</taxon>
        <taxon>Anaerococcus</taxon>
    </lineage>
</organism>
<dbReference type="Proteomes" id="UP000070383">
    <property type="component" value="Unassembled WGS sequence"/>
</dbReference>
<evidence type="ECO:0000256" key="2">
    <source>
        <dbReference type="ARBA" id="ARBA00002788"/>
    </source>
</evidence>
<evidence type="ECO:0000313" key="8">
    <source>
        <dbReference type="Proteomes" id="UP000070383"/>
    </source>
</evidence>
<comment type="caution">
    <text evidence="7">The sequence shown here is derived from an EMBL/GenBank/DDBJ whole genome shotgun (WGS) entry which is preliminary data.</text>
</comment>
<dbReference type="GO" id="GO:0009401">
    <property type="term" value="P:phosphoenolpyruvate-dependent sugar phosphotransferase system"/>
    <property type="evidence" value="ECO:0007669"/>
    <property type="project" value="InterPro"/>
</dbReference>
<accession>A0A133KDW9</accession>